<dbReference type="PANTHER" id="PTHR30255">
    <property type="entry name" value="SINGLE-STRANDED-DNA-SPECIFIC EXONUCLEASE RECJ"/>
    <property type="match status" value="1"/>
</dbReference>
<evidence type="ECO:0000259" key="9">
    <source>
        <dbReference type="Pfam" id="PF17768"/>
    </source>
</evidence>
<keyword evidence="3" id="KW-0540">Nuclease</keyword>
<evidence type="ECO:0000256" key="1">
    <source>
        <dbReference type="ARBA" id="ARBA00005915"/>
    </source>
</evidence>
<keyword evidence="11" id="KW-1185">Reference proteome</keyword>
<sequence length="676" mass="71847">MIYHPWRVSRPDAQTAARLSAAVGQPLLVGKVLAARGVCDLQEAVRRCGDGQLLSDPFLLAGMEQAVDRIHRAIDDGERIVVFGDYDVDGVTATALLYMYLDAAGAEVYYKLPSRDEDGYGLSANAVEQMAEKEVGLVITVDNGISANEAIALAVEKGMDVVVTDHHLPPAVLPQAAALVDPQLPFDKSPCKSLSGAGVAFKLVCALDAADPAEMLPYYGDLAAIGTVADIMNLEGENRTIVKAGLSLLQNTDRPGLAALISQCGLEGKELTAENVSFGLAPRLNAAGRMDSATVALRLLLSDDEEEATLLAQELDDKNAARQKAEQEISQIVLEQLTADPTYQSDRILVAWGDGFHPGVIGIVASRIAERMGKPAIIISVDENGEGKGSGRSQEGISLYEAIASCEQLLIRFGGHASAAGLSIRRENLPAFRKAINLWAAAHHPVVDVPAIVADAPVALNEISEQEVAALSVLAPFGNGNPAPLFLVENALVDAVYPVSEGKHCRVRLRQNGSILNAVFFGKGPDALGYVPGDTVDVLVALSIFEGRNGAMVSARIKDLRPAGMGEEHAQLAQWADAFCSGAALEEAQRRAITPVRADTAGVYRFLAAHPQGLSESDLRPLFAKFGAGSAGKVIISLKALEQLSLIENKNGCWRLLPVKEKKDLFSAPVLKKLEE</sequence>
<dbReference type="NCBIfam" id="TIGR00644">
    <property type="entry name" value="recJ"/>
    <property type="match status" value="1"/>
</dbReference>
<dbReference type="RefSeq" id="WP_349215223.1">
    <property type="nucleotide sequence ID" value="NZ_JBBMFA010000069.1"/>
</dbReference>
<accession>A0ABV1GDL6</accession>
<dbReference type="InterPro" id="IPR041122">
    <property type="entry name" value="RecJ_OB"/>
</dbReference>
<dbReference type="InterPro" id="IPR038763">
    <property type="entry name" value="DHH_sf"/>
</dbReference>
<gene>
    <name evidence="10" type="primary">recJ</name>
    <name evidence="10" type="ORF">WMO24_04990</name>
</gene>
<dbReference type="InterPro" id="IPR004610">
    <property type="entry name" value="RecJ"/>
</dbReference>
<name>A0ABV1GDL6_9FIRM</name>
<dbReference type="PANTHER" id="PTHR30255:SF2">
    <property type="entry name" value="SINGLE-STRANDED-DNA-SPECIFIC EXONUCLEASE RECJ"/>
    <property type="match status" value="1"/>
</dbReference>
<organism evidence="10 11">
    <name type="scientific">Ruthenibacterium intestinale</name>
    <dbReference type="NCBI Taxonomy" id="3133163"/>
    <lineage>
        <taxon>Bacteria</taxon>
        <taxon>Bacillati</taxon>
        <taxon>Bacillota</taxon>
        <taxon>Clostridia</taxon>
        <taxon>Eubacteriales</taxon>
        <taxon>Oscillospiraceae</taxon>
        <taxon>Ruthenibacterium</taxon>
    </lineage>
</organism>
<evidence type="ECO:0000313" key="10">
    <source>
        <dbReference type="EMBL" id="MEQ2519788.1"/>
    </source>
</evidence>
<dbReference type="EMBL" id="JBBMFA010000069">
    <property type="protein sequence ID" value="MEQ2519788.1"/>
    <property type="molecule type" value="Genomic_DNA"/>
</dbReference>
<comment type="similarity">
    <text evidence="1">Belongs to the RecJ family.</text>
</comment>
<feature type="domain" description="DDH" evidence="7">
    <location>
        <begin position="79"/>
        <end position="227"/>
    </location>
</feature>
<comment type="caution">
    <text evidence="10">The sequence shown here is derived from an EMBL/GenBank/DDBJ whole genome shotgun (WGS) entry which is preliminary data.</text>
</comment>
<dbReference type="InterPro" id="IPR051673">
    <property type="entry name" value="SSDNA_exonuclease_RecJ"/>
</dbReference>
<dbReference type="Pfam" id="PF01368">
    <property type="entry name" value="DHH"/>
    <property type="match status" value="1"/>
</dbReference>
<keyword evidence="4" id="KW-0378">Hydrolase</keyword>
<evidence type="ECO:0000256" key="5">
    <source>
        <dbReference type="ARBA" id="ARBA00022839"/>
    </source>
</evidence>
<feature type="domain" description="RecJ OB" evidence="9">
    <location>
        <begin position="455"/>
        <end position="559"/>
    </location>
</feature>
<evidence type="ECO:0000256" key="6">
    <source>
        <dbReference type="SAM" id="Coils"/>
    </source>
</evidence>
<protein>
    <recommendedName>
        <fullName evidence="2">Single-stranded-DNA-specific exonuclease RecJ</fullName>
    </recommendedName>
</protein>
<dbReference type="GO" id="GO:0004527">
    <property type="term" value="F:exonuclease activity"/>
    <property type="evidence" value="ECO:0007669"/>
    <property type="project" value="UniProtKB-KW"/>
</dbReference>
<evidence type="ECO:0000259" key="7">
    <source>
        <dbReference type="Pfam" id="PF01368"/>
    </source>
</evidence>
<evidence type="ECO:0000256" key="3">
    <source>
        <dbReference type="ARBA" id="ARBA00022722"/>
    </source>
</evidence>
<dbReference type="Gene3D" id="3.90.1640.30">
    <property type="match status" value="1"/>
</dbReference>
<feature type="domain" description="DHHA1" evidence="8">
    <location>
        <begin position="347"/>
        <end position="441"/>
    </location>
</feature>
<dbReference type="InterPro" id="IPR001667">
    <property type="entry name" value="DDH_dom"/>
</dbReference>
<feature type="coiled-coil region" evidence="6">
    <location>
        <begin position="308"/>
        <end position="335"/>
    </location>
</feature>
<dbReference type="Gene3D" id="3.10.310.30">
    <property type="match status" value="1"/>
</dbReference>
<dbReference type="Proteomes" id="UP001477672">
    <property type="component" value="Unassembled WGS sequence"/>
</dbReference>
<reference evidence="10 11" key="1">
    <citation type="submission" date="2024-03" db="EMBL/GenBank/DDBJ databases">
        <title>Human intestinal bacterial collection.</title>
        <authorList>
            <person name="Pauvert C."/>
            <person name="Hitch T.C.A."/>
            <person name="Clavel T."/>
        </authorList>
    </citation>
    <scope>NUCLEOTIDE SEQUENCE [LARGE SCALE GENOMIC DNA]</scope>
    <source>
        <strain evidence="10 11">CLA-JM-H11</strain>
    </source>
</reference>
<proteinExistence type="inferred from homology"/>
<keyword evidence="5 10" id="KW-0269">Exonuclease</keyword>
<dbReference type="Pfam" id="PF17768">
    <property type="entry name" value="RecJ_OB"/>
    <property type="match status" value="1"/>
</dbReference>
<evidence type="ECO:0000256" key="2">
    <source>
        <dbReference type="ARBA" id="ARBA00019841"/>
    </source>
</evidence>
<evidence type="ECO:0000256" key="4">
    <source>
        <dbReference type="ARBA" id="ARBA00022801"/>
    </source>
</evidence>
<dbReference type="SUPFAM" id="SSF64182">
    <property type="entry name" value="DHH phosphoesterases"/>
    <property type="match status" value="1"/>
</dbReference>
<evidence type="ECO:0000259" key="8">
    <source>
        <dbReference type="Pfam" id="PF02272"/>
    </source>
</evidence>
<evidence type="ECO:0000313" key="11">
    <source>
        <dbReference type="Proteomes" id="UP001477672"/>
    </source>
</evidence>
<keyword evidence="6" id="KW-0175">Coiled coil</keyword>
<dbReference type="InterPro" id="IPR003156">
    <property type="entry name" value="DHHA1_dom"/>
</dbReference>
<dbReference type="Pfam" id="PF02272">
    <property type="entry name" value="DHHA1"/>
    <property type="match status" value="1"/>
</dbReference>